<dbReference type="GO" id="GO:0009253">
    <property type="term" value="P:peptidoglycan catabolic process"/>
    <property type="evidence" value="ECO:0007669"/>
    <property type="project" value="InterPro"/>
</dbReference>
<dbReference type="InterPro" id="IPR002196">
    <property type="entry name" value="Glyco_hydro_24"/>
</dbReference>
<dbReference type="SUPFAM" id="SSF53955">
    <property type="entry name" value="Lysozyme-like"/>
    <property type="match status" value="1"/>
</dbReference>
<dbReference type="EMBL" id="AAGUAT010000155">
    <property type="protein sequence ID" value="EBR9859275.1"/>
    <property type="molecule type" value="Genomic_DNA"/>
</dbReference>
<evidence type="ECO:0000256" key="7">
    <source>
        <dbReference type="SAM" id="Phobius"/>
    </source>
</evidence>
<evidence type="ECO:0000256" key="6">
    <source>
        <dbReference type="RuleBase" id="RU003788"/>
    </source>
</evidence>
<keyword evidence="5 6" id="KW-0326">Glycosidase</keyword>
<dbReference type="HAMAP" id="MF_04110">
    <property type="entry name" value="ENDOLYSIN_T4"/>
    <property type="match status" value="1"/>
</dbReference>
<evidence type="ECO:0000313" key="8">
    <source>
        <dbReference type="EMBL" id="EBR9859275.1"/>
    </source>
</evidence>
<sequence length="158" mass="17161">MKDNLSKKVIAAAAGGAISTALVLIPAYEGVEYRPYRDVAGVLTVCYGHTGSDIQAGKIYTADECGALLHRDLDKIRRAVDPMITVPVDDTTRAAIYSFVYNVGPGAFSRSSMLRKLNSGDIAGACEEMKRWTFAGGRQWQGLINRREAESEVCRATL</sequence>
<dbReference type="HAMAP" id="MF_04136">
    <property type="entry name" value="SAR_ENDOLYSIN"/>
    <property type="match status" value="1"/>
</dbReference>
<reference evidence="8" key="1">
    <citation type="submission" date="2018-07" db="EMBL/GenBank/DDBJ databases">
        <authorList>
            <person name="Ashton P.M."/>
            <person name="Dallman T."/>
            <person name="Nair S."/>
            <person name="De Pinna E."/>
            <person name="Peters T."/>
            <person name="Grant K."/>
        </authorList>
    </citation>
    <scope>NUCLEOTIDE SEQUENCE</scope>
    <source>
        <strain evidence="8">296838</strain>
    </source>
</reference>
<dbReference type="GO" id="GO:0003796">
    <property type="term" value="F:lysozyme activity"/>
    <property type="evidence" value="ECO:0007669"/>
    <property type="project" value="UniProtKB-EC"/>
</dbReference>
<evidence type="ECO:0000256" key="5">
    <source>
        <dbReference type="ARBA" id="ARBA00023295"/>
    </source>
</evidence>
<keyword evidence="7" id="KW-1133">Transmembrane helix</keyword>
<evidence type="ECO:0000256" key="4">
    <source>
        <dbReference type="ARBA" id="ARBA00022801"/>
    </source>
</evidence>
<gene>
    <name evidence="8" type="ORF">DS524_26400</name>
</gene>
<dbReference type="EC" id="3.2.1.17" evidence="6"/>
<keyword evidence="7" id="KW-0472">Membrane</keyword>
<dbReference type="GO" id="GO:0031640">
    <property type="term" value="P:killing of cells of another organism"/>
    <property type="evidence" value="ECO:0007669"/>
    <property type="project" value="UniProtKB-KW"/>
</dbReference>
<keyword evidence="4 6" id="KW-0378">Hydrolase</keyword>
<dbReference type="InterPro" id="IPR051018">
    <property type="entry name" value="Bacteriophage_GH24"/>
</dbReference>
<dbReference type="InterPro" id="IPR023347">
    <property type="entry name" value="Lysozyme_dom_sf"/>
</dbReference>
<comment type="catalytic activity">
    <reaction evidence="1 6">
        <text>Hydrolysis of (1-&gt;4)-beta-linkages between N-acetylmuramic acid and N-acetyl-D-glucosamine residues in a peptidoglycan and between N-acetyl-D-glucosamine residues in chitodextrins.</text>
        <dbReference type="EC" id="3.2.1.17"/>
    </reaction>
</comment>
<name>A0A5U8SUF8_SALET</name>
<protein>
    <recommendedName>
        <fullName evidence="6">Lysozyme</fullName>
        <ecNumber evidence="6">3.2.1.17</ecNumber>
    </recommendedName>
</protein>
<dbReference type="Gene3D" id="1.10.530.40">
    <property type="match status" value="1"/>
</dbReference>
<comment type="similarity">
    <text evidence="6">Belongs to the glycosyl hydrolase 24 family.</text>
</comment>
<comment type="caution">
    <text evidence="8">The sequence shown here is derived from an EMBL/GenBank/DDBJ whole genome shotgun (WGS) entry which is preliminary data.</text>
</comment>
<dbReference type="CDD" id="cd16900">
    <property type="entry name" value="endolysin_R21-like"/>
    <property type="match status" value="1"/>
</dbReference>
<accession>A0A5U8SUF8</accession>
<dbReference type="InterPro" id="IPR023346">
    <property type="entry name" value="Lysozyme-like_dom_sf"/>
</dbReference>
<dbReference type="GO" id="GO:0042742">
    <property type="term" value="P:defense response to bacterium"/>
    <property type="evidence" value="ECO:0007669"/>
    <property type="project" value="UniProtKB-KW"/>
</dbReference>
<dbReference type="AlphaFoldDB" id="A0A5U8SUF8"/>
<dbReference type="PANTHER" id="PTHR38107:SF3">
    <property type="entry name" value="LYSOZYME RRRD-RELATED"/>
    <property type="match status" value="1"/>
</dbReference>
<keyword evidence="3 6" id="KW-0081">Bacteriolytic enzyme</keyword>
<evidence type="ECO:0000256" key="1">
    <source>
        <dbReference type="ARBA" id="ARBA00000632"/>
    </source>
</evidence>
<dbReference type="InterPro" id="IPR043688">
    <property type="entry name" value="SAR_endolysin-like"/>
</dbReference>
<proteinExistence type="inferred from homology"/>
<keyword evidence="2 6" id="KW-0929">Antimicrobial</keyword>
<dbReference type="InterPro" id="IPR034690">
    <property type="entry name" value="Endolysin_T4_type"/>
</dbReference>
<dbReference type="Pfam" id="PF00959">
    <property type="entry name" value="Phage_lysozyme"/>
    <property type="match status" value="1"/>
</dbReference>
<feature type="transmembrane region" description="Helical" evidence="7">
    <location>
        <begin position="9"/>
        <end position="28"/>
    </location>
</feature>
<evidence type="ECO:0000256" key="2">
    <source>
        <dbReference type="ARBA" id="ARBA00022529"/>
    </source>
</evidence>
<keyword evidence="7" id="KW-0812">Transmembrane</keyword>
<dbReference type="PANTHER" id="PTHR38107">
    <property type="match status" value="1"/>
</dbReference>
<evidence type="ECO:0000256" key="3">
    <source>
        <dbReference type="ARBA" id="ARBA00022638"/>
    </source>
</evidence>
<organism evidence="8">
    <name type="scientific">Salmonella enterica subsp. enterica serovar Chester</name>
    <dbReference type="NCBI Taxonomy" id="149386"/>
    <lineage>
        <taxon>Bacteria</taxon>
        <taxon>Pseudomonadati</taxon>
        <taxon>Pseudomonadota</taxon>
        <taxon>Gammaproteobacteria</taxon>
        <taxon>Enterobacterales</taxon>
        <taxon>Enterobacteriaceae</taxon>
        <taxon>Salmonella</taxon>
    </lineage>
</organism>
<dbReference type="GO" id="GO:0016998">
    <property type="term" value="P:cell wall macromolecule catabolic process"/>
    <property type="evidence" value="ECO:0007669"/>
    <property type="project" value="InterPro"/>
</dbReference>